<dbReference type="InterPro" id="IPR004182">
    <property type="entry name" value="GRAM"/>
</dbReference>
<feature type="compositionally biased region" description="Polar residues" evidence="1">
    <location>
        <begin position="1"/>
        <end position="10"/>
    </location>
</feature>
<reference evidence="3" key="1">
    <citation type="journal article" date="2020" name="bioRxiv">
        <title>Hybrid origin of Populus tomentosa Carr. identified through genome sequencing and phylogenomic analysis.</title>
        <authorList>
            <person name="An X."/>
            <person name="Gao K."/>
            <person name="Chen Z."/>
            <person name="Li J."/>
            <person name="Yang X."/>
            <person name="Yang X."/>
            <person name="Zhou J."/>
            <person name="Guo T."/>
            <person name="Zhao T."/>
            <person name="Huang S."/>
            <person name="Miao D."/>
            <person name="Khan W.U."/>
            <person name="Rao P."/>
            <person name="Ye M."/>
            <person name="Lei B."/>
            <person name="Liao W."/>
            <person name="Wang J."/>
            <person name="Ji L."/>
            <person name="Li Y."/>
            <person name="Guo B."/>
            <person name="Mustafa N.S."/>
            <person name="Li S."/>
            <person name="Yun Q."/>
            <person name="Keller S.R."/>
            <person name="Mao J."/>
            <person name="Zhang R."/>
            <person name="Strauss S.H."/>
        </authorList>
    </citation>
    <scope>NUCLEOTIDE SEQUENCE</scope>
    <source>
        <strain evidence="3">GM15</strain>
        <tissue evidence="3">Leaf</tissue>
    </source>
</reference>
<keyword evidence="4" id="KW-1185">Reference proteome</keyword>
<organism evidence="3 4">
    <name type="scientific">Populus tomentosa</name>
    <name type="common">Chinese white poplar</name>
    <dbReference type="NCBI Taxonomy" id="118781"/>
    <lineage>
        <taxon>Eukaryota</taxon>
        <taxon>Viridiplantae</taxon>
        <taxon>Streptophyta</taxon>
        <taxon>Embryophyta</taxon>
        <taxon>Tracheophyta</taxon>
        <taxon>Spermatophyta</taxon>
        <taxon>Magnoliopsida</taxon>
        <taxon>eudicotyledons</taxon>
        <taxon>Gunneridae</taxon>
        <taxon>Pentapetalae</taxon>
        <taxon>rosids</taxon>
        <taxon>fabids</taxon>
        <taxon>Malpighiales</taxon>
        <taxon>Salicaceae</taxon>
        <taxon>Saliceae</taxon>
        <taxon>Populus</taxon>
    </lineage>
</organism>
<dbReference type="EMBL" id="JAAWWB010000006">
    <property type="protein sequence ID" value="KAG6781369.1"/>
    <property type="molecule type" value="Genomic_DNA"/>
</dbReference>
<dbReference type="InterPro" id="IPR037848">
    <property type="entry name" value="GEM-like"/>
</dbReference>
<feature type="domain" description="GRAM" evidence="2">
    <location>
        <begin position="249"/>
        <end position="327"/>
    </location>
</feature>
<proteinExistence type="predicted"/>
<feature type="region of interest" description="Disordered" evidence="1">
    <location>
        <begin position="90"/>
        <end position="158"/>
    </location>
</feature>
<evidence type="ECO:0000313" key="3">
    <source>
        <dbReference type="EMBL" id="KAG6781369.1"/>
    </source>
</evidence>
<feature type="region of interest" description="Disordered" evidence="1">
    <location>
        <begin position="1"/>
        <end position="64"/>
    </location>
</feature>
<evidence type="ECO:0000313" key="4">
    <source>
        <dbReference type="Proteomes" id="UP000886885"/>
    </source>
</evidence>
<name>A0A8X8DA11_POPTO</name>
<dbReference type="SMART" id="SM00568">
    <property type="entry name" value="GRAM"/>
    <property type="match status" value="1"/>
</dbReference>
<dbReference type="AlphaFoldDB" id="A0A8X8DA11"/>
<dbReference type="OrthoDB" id="732558at2759"/>
<gene>
    <name evidence="3" type="ORF">POTOM_014268</name>
</gene>
<dbReference type="Pfam" id="PF02893">
    <property type="entry name" value="GRAM"/>
    <property type="match status" value="1"/>
</dbReference>
<dbReference type="CDD" id="cd13222">
    <property type="entry name" value="PH-GRAM_GEM"/>
    <property type="match status" value="1"/>
</dbReference>
<accession>A0A8X8DA11</accession>
<sequence length="381" mass="41801">MTSSPQQAQQHEVPVPALSAPKATGAESHEPPSSSTVTEGSPLQPPPISDEETKKWGGHVMGPPPAPNITNLELPLFVFPTFTFHSVKMTGTPQEAETEQVPPPPPKAEQETEFHEPTSSATVTEESHPKDHPPASDENPKKWGTHIMGPAAAPNVHPDNQQAALWNASEHQQIPEHPYLVYTPIDKSEMSTQKSFEPVIHKFQEWGKKAETVARNMWHNLSTGPSVPKAAWGKVNLTAKAITEGGFESLFKHIFETDPNEKLKKTFACYLSTSTGPVAGTLYLSTARVAFCSDRPLCHTAPSGEEAWSYYKLMIPLDKISTVSSETMLENPSRKYIQIVSTDGHDFWFMGFVNFEKALQNLSESVSSFKEAGIAIQPVVA</sequence>
<comment type="caution">
    <text evidence="3">The sequence shown here is derived from an EMBL/GenBank/DDBJ whole genome shotgun (WGS) entry which is preliminary data.</text>
</comment>
<dbReference type="Proteomes" id="UP000886885">
    <property type="component" value="Chromosome 3D"/>
</dbReference>
<evidence type="ECO:0000259" key="2">
    <source>
        <dbReference type="SMART" id="SM00568"/>
    </source>
</evidence>
<feature type="compositionally biased region" description="Polar residues" evidence="1">
    <location>
        <begin position="31"/>
        <end position="41"/>
    </location>
</feature>
<protein>
    <recommendedName>
        <fullName evidence="2">GRAM domain-containing protein</fullName>
    </recommendedName>
</protein>
<feature type="compositionally biased region" description="Basic and acidic residues" evidence="1">
    <location>
        <begin position="125"/>
        <end position="141"/>
    </location>
</feature>
<evidence type="ECO:0000256" key="1">
    <source>
        <dbReference type="SAM" id="MobiDB-lite"/>
    </source>
</evidence>
<dbReference type="PANTHER" id="PTHR31969">
    <property type="entry name" value="GEM-LIKE PROTEIN 2"/>
    <property type="match status" value="1"/>
</dbReference>